<reference evidence="1 2" key="1">
    <citation type="submission" date="2017-08" db="EMBL/GenBank/DDBJ databases">
        <title>The complete genome sequence of a Mycoplasma hyopneumoniae isolate in Korea.</title>
        <authorList>
            <person name="Han J."/>
            <person name="Lee N."/>
        </authorList>
    </citation>
    <scope>NUCLEOTIDE SEQUENCE [LARGE SCALE GENOMIC DNA]</scope>
    <source>
        <strain evidence="1 2">KM014</strain>
    </source>
</reference>
<protein>
    <submittedName>
        <fullName evidence="1">Uncharacterized protein</fullName>
    </submittedName>
</protein>
<accession>A0A223MB28</accession>
<dbReference type="EMBL" id="CP022714">
    <property type="protein sequence ID" value="ASU14656.1"/>
    <property type="molecule type" value="Genomic_DNA"/>
</dbReference>
<evidence type="ECO:0000313" key="2">
    <source>
        <dbReference type="Proteomes" id="UP000215452"/>
    </source>
</evidence>
<proteinExistence type="predicted"/>
<dbReference type="AlphaFoldDB" id="A0A223MB28"/>
<organism evidence="1 2">
    <name type="scientific">Mesomycoplasma hyopneumoniae</name>
    <name type="common">Mycoplasma hyopneumoniae</name>
    <dbReference type="NCBI Taxonomy" id="2099"/>
    <lineage>
        <taxon>Bacteria</taxon>
        <taxon>Bacillati</taxon>
        <taxon>Mycoplasmatota</taxon>
        <taxon>Mycoplasmoidales</taxon>
        <taxon>Metamycoplasmataceae</taxon>
        <taxon>Mesomycoplasma</taxon>
    </lineage>
</organism>
<sequence length="47" mass="5525">MKIKDRNELEELQKAVLEANLLLYRSKLALHTWEMSQQLAKIAVIML</sequence>
<dbReference type="Proteomes" id="UP000215452">
    <property type="component" value="Chromosome"/>
</dbReference>
<evidence type="ECO:0000313" key="1">
    <source>
        <dbReference type="EMBL" id="ASU14656.1"/>
    </source>
</evidence>
<name>A0A223MB28_MESHO</name>
<gene>
    <name evidence="1" type="ORF">CIB43_00770</name>
</gene>